<sequence length="193" mass="20234">MSPESKARSSYGPLPRRSTWLAGTTLMSLTLVLAGASSPVLAVAQPARATTAANVADATDGEECRPGDNDGSCSDKPNGNGVLCNDIDAYRPNGEEVRAVTYNGETFAGIRSLTPSATPFVWSDLSDNADYPKGACSVAIVPQNGSFSVELLTKTGEIWRTECTITQGTPDTLVCNAPWVEGTTPFENGVMTP</sequence>
<accession>A0ABY6HZJ8</accession>
<dbReference type="EMBL" id="CP107567">
    <property type="protein sequence ID" value="UYQ60153.1"/>
    <property type="molecule type" value="Genomic_DNA"/>
</dbReference>
<dbReference type="RefSeq" id="WP_264241301.1">
    <property type="nucleotide sequence ID" value="NZ_CP107567.1"/>
</dbReference>
<keyword evidence="2" id="KW-1185">Reference proteome</keyword>
<reference evidence="1" key="1">
    <citation type="submission" date="2022-10" db="EMBL/GenBank/DDBJ databases">
        <title>Cytochrome P450 Catalyzes Benzene Ring Formation in the Biosynthesis of Trialkyl-Substituted Aromatic Polyketides.</title>
        <authorList>
            <person name="Zhao E."/>
            <person name="Ge H."/>
        </authorList>
    </citation>
    <scope>NUCLEOTIDE SEQUENCE</scope>
    <source>
        <strain evidence="1">NA0869</strain>
    </source>
</reference>
<protein>
    <recommendedName>
        <fullName evidence="3">Ig-like domain-containing protein</fullName>
    </recommendedName>
</protein>
<proteinExistence type="predicted"/>
<evidence type="ECO:0008006" key="3">
    <source>
        <dbReference type="Google" id="ProtNLM"/>
    </source>
</evidence>
<evidence type="ECO:0000313" key="2">
    <source>
        <dbReference type="Proteomes" id="UP001163878"/>
    </source>
</evidence>
<evidence type="ECO:0000313" key="1">
    <source>
        <dbReference type="EMBL" id="UYQ60153.1"/>
    </source>
</evidence>
<name>A0ABY6HZJ8_STRPE</name>
<gene>
    <name evidence="1" type="ORF">OGH68_00790</name>
</gene>
<organism evidence="1 2">
    <name type="scientific">Streptomyces peucetius</name>
    <dbReference type="NCBI Taxonomy" id="1950"/>
    <lineage>
        <taxon>Bacteria</taxon>
        <taxon>Bacillati</taxon>
        <taxon>Actinomycetota</taxon>
        <taxon>Actinomycetes</taxon>
        <taxon>Kitasatosporales</taxon>
        <taxon>Streptomycetaceae</taxon>
        <taxon>Streptomyces</taxon>
    </lineage>
</organism>
<dbReference type="Proteomes" id="UP001163878">
    <property type="component" value="Chromosome"/>
</dbReference>